<dbReference type="HOGENOM" id="CLU_2278334_0_0_1"/>
<evidence type="ECO:0000313" key="2">
    <source>
        <dbReference type="Proteomes" id="UP000053647"/>
    </source>
</evidence>
<keyword evidence="2" id="KW-1185">Reference proteome</keyword>
<accession>A0A0C9TKQ8</accession>
<reference evidence="2" key="2">
    <citation type="submission" date="2015-01" db="EMBL/GenBank/DDBJ databases">
        <title>Evolutionary Origins and Diversification of the Mycorrhizal Mutualists.</title>
        <authorList>
            <consortium name="DOE Joint Genome Institute"/>
            <consortium name="Mycorrhizal Genomics Consortium"/>
            <person name="Kohler A."/>
            <person name="Kuo A."/>
            <person name="Nagy L.G."/>
            <person name="Floudas D."/>
            <person name="Copeland A."/>
            <person name="Barry K.W."/>
            <person name="Cichocki N."/>
            <person name="Veneault-Fourrey C."/>
            <person name="LaButti K."/>
            <person name="Lindquist E.A."/>
            <person name="Lipzen A."/>
            <person name="Lundell T."/>
            <person name="Morin E."/>
            <person name="Murat C."/>
            <person name="Riley R."/>
            <person name="Ohm R."/>
            <person name="Sun H."/>
            <person name="Tunlid A."/>
            <person name="Henrissat B."/>
            <person name="Grigoriev I.V."/>
            <person name="Hibbett D.S."/>
            <person name="Martin F."/>
        </authorList>
    </citation>
    <scope>NUCLEOTIDE SEQUENCE [LARGE SCALE GENOMIC DNA]</scope>
    <source>
        <strain evidence="2">ATCC 200175</strain>
    </source>
</reference>
<protein>
    <submittedName>
        <fullName evidence="1">Uncharacterized protein</fullName>
    </submittedName>
</protein>
<reference evidence="1 2" key="1">
    <citation type="submission" date="2014-06" db="EMBL/GenBank/DDBJ databases">
        <authorList>
            <consortium name="DOE Joint Genome Institute"/>
            <person name="Kuo A."/>
            <person name="Kohler A."/>
            <person name="Nagy L.G."/>
            <person name="Floudas D."/>
            <person name="Copeland A."/>
            <person name="Barry K.W."/>
            <person name="Cichocki N."/>
            <person name="Veneault-Fourrey C."/>
            <person name="LaButti K."/>
            <person name="Lindquist E.A."/>
            <person name="Lipzen A."/>
            <person name="Lundell T."/>
            <person name="Morin E."/>
            <person name="Murat C."/>
            <person name="Sun H."/>
            <person name="Tunlid A."/>
            <person name="Henrissat B."/>
            <person name="Grigoriev I.V."/>
            <person name="Hibbett D.S."/>
            <person name="Martin F."/>
            <person name="Nordberg H.P."/>
            <person name="Cantor M.N."/>
            <person name="Hua S.X."/>
        </authorList>
    </citation>
    <scope>NUCLEOTIDE SEQUENCE [LARGE SCALE GENOMIC DNA]</scope>
    <source>
        <strain evidence="1 2">ATCC 200175</strain>
    </source>
</reference>
<name>A0A0C9TKQ8_PAXIN</name>
<evidence type="ECO:0000313" key="1">
    <source>
        <dbReference type="EMBL" id="KIJ11248.1"/>
    </source>
</evidence>
<organism evidence="1 2">
    <name type="scientific">Paxillus involutus ATCC 200175</name>
    <dbReference type="NCBI Taxonomy" id="664439"/>
    <lineage>
        <taxon>Eukaryota</taxon>
        <taxon>Fungi</taxon>
        <taxon>Dikarya</taxon>
        <taxon>Basidiomycota</taxon>
        <taxon>Agaricomycotina</taxon>
        <taxon>Agaricomycetes</taxon>
        <taxon>Agaricomycetidae</taxon>
        <taxon>Boletales</taxon>
        <taxon>Paxilineae</taxon>
        <taxon>Paxillaceae</taxon>
        <taxon>Paxillus</taxon>
    </lineage>
</organism>
<sequence>MRTSTLSGRVIVPAERRAETVFEGRTNGRKLWKKTIHGDSEGILKLVSIVPYCEASVDGATPSNDVINGVTVSKDVVKNARKIPYPGVQTGIVVELFPFYNP</sequence>
<dbReference type="Proteomes" id="UP000053647">
    <property type="component" value="Unassembled WGS sequence"/>
</dbReference>
<gene>
    <name evidence="1" type="ORF">PAXINDRAFT_15879</name>
</gene>
<dbReference type="AlphaFoldDB" id="A0A0C9TKQ8"/>
<dbReference type="EMBL" id="KN819384">
    <property type="protein sequence ID" value="KIJ11248.1"/>
    <property type="molecule type" value="Genomic_DNA"/>
</dbReference>
<proteinExistence type="predicted"/>